<gene>
    <name evidence="2" type="ORF">FSCOSCO3_A023596</name>
</gene>
<evidence type="ECO:0000313" key="2">
    <source>
        <dbReference type="EMBL" id="CAK6970676.1"/>
    </source>
</evidence>
<feature type="compositionally biased region" description="Basic and acidic residues" evidence="1">
    <location>
        <begin position="11"/>
        <end position="22"/>
    </location>
</feature>
<comment type="caution">
    <text evidence="2">The sequence shown here is derived from an EMBL/GenBank/DDBJ whole genome shotgun (WGS) entry which is preliminary data.</text>
</comment>
<protein>
    <submittedName>
        <fullName evidence="2">Zinc finger protein 93-like isoform X3</fullName>
    </submittedName>
</protein>
<accession>A0AAV1PG56</accession>
<feature type="region of interest" description="Disordered" evidence="1">
    <location>
        <begin position="1"/>
        <end position="57"/>
    </location>
</feature>
<dbReference type="EMBL" id="CAWUFR010000161">
    <property type="protein sequence ID" value="CAK6970676.1"/>
    <property type="molecule type" value="Genomic_DNA"/>
</dbReference>
<dbReference type="AlphaFoldDB" id="A0AAV1PG56"/>
<reference evidence="2 3" key="1">
    <citation type="submission" date="2024-01" db="EMBL/GenBank/DDBJ databases">
        <authorList>
            <person name="Alioto T."/>
            <person name="Alioto T."/>
            <person name="Gomez Garrido J."/>
        </authorList>
    </citation>
    <scope>NUCLEOTIDE SEQUENCE [LARGE SCALE GENOMIC DNA]</scope>
</reference>
<sequence>MPQLQKLSSEVLKDGNTHDPKPGEVCGLLRTQPLGDKTHEKESLMNQKQLEDASVMK</sequence>
<proteinExistence type="predicted"/>
<organism evidence="2 3">
    <name type="scientific">Scomber scombrus</name>
    <name type="common">Atlantic mackerel</name>
    <name type="synonym">Scomber vernalis</name>
    <dbReference type="NCBI Taxonomy" id="13677"/>
    <lineage>
        <taxon>Eukaryota</taxon>
        <taxon>Metazoa</taxon>
        <taxon>Chordata</taxon>
        <taxon>Craniata</taxon>
        <taxon>Vertebrata</taxon>
        <taxon>Euteleostomi</taxon>
        <taxon>Actinopterygii</taxon>
        <taxon>Neopterygii</taxon>
        <taxon>Teleostei</taxon>
        <taxon>Neoteleostei</taxon>
        <taxon>Acanthomorphata</taxon>
        <taxon>Pelagiaria</taxon>
        <taxon>Scombriformes</taxon>
        <taxon>Scombridae</taxon>
        <taxon>Scomber</taxon>
    </lineage>
</organism>
<dbReference type="Proteomes" id="UP001314229">
    <property type="component" value="Unassembled WGS sequence"/>
</dbReference>
<evidence type="ECO:0000313" key="3">
    <source>
        <dbReference type="Proteomes" id="UP001314229"/>
    </source>
</evidence>
<name>A0AAV1PG56_SCOSC</name>
<evidence type="ECO:0000256" key="1">
    <source>
        <dbReference type="SAM" id="MobiDB-lite"/>
    </source>
</evidence>
<keyword evidence="3" id="KW-1185">Reference proteome</keyword>